<evidence type="ECO:0000313" key="2">
    <source>
        <dbReference type="Proteomes" id="UP000799778"/>
    </source>
</evidence>
<gene>
    <name evidence="1" type="ORF">BU24DRAFT_421207</name>
</gene>
<name>A0A6A5XZF9_9PLEO</name>
<dbReference type="AlphaFoldDB" id="A0A6A5XZF9"/>
<organism evidence="1 2">
    <name type="scientific">Aaosphaeria arxii CBS 175.79</name>
    <dbReference type="NCBI Taxonomy" id="1450172"/>
    <lineage>
        <taxon>Eukaryota</taxon>
        <taxon>Fungi</taxon>
        <taxon>Dikarya</taxon>
        <taxon>Ascomycota</taxon>
        <taxon>Pezizomycotina</taxon>
        <taxon>Dothideomycetes</taxon>
        <taxon>Pleosporomycetidae</taxon>
        <taxon>Pleosporales</taxon>
        <taxon>Pleosporales incertae sedis</taxon>
        <taxon>Aaosphaeria</taxon>
    </lineage>
</organism>
<sequence length="61" mass="6658">MRACRSASNAPHVVIGHFNSGGTLQNQYCVGACSGPCLKILYYCMVYESFWLSQEGIPAQV</sequence>
<dbReference type="Proteomes" id="UP000799778">
    <property type="component" value="Unassembled WGS sequence"/>
</dbReference>
<dbReference type="RefSeq" id="XP_033386536.1">
    <property type="nucleotide sequence ID" value="XM_033527669.1"/>
</dbReference>
<dbReference type="GeneID" id="54285066"/>
<proteinExistence type="predicted"/>
<dbReference type="EMBL" id="ML978068">
    <property type="protein sequence ID" value="KAF2018197.1"/>
    <property type="molecule type" value="Genomic_DNA"/>
</dbReference>
<reference evidence="1" key="1">
    <citation type="journal article" date="2020" name="Stud. Mycol.">
        <title>101 Dothideomycetes genomes: a test case for predicting lifestyles and emergence of pathogens.</title>
        <authorList>
            <person name="Haridas S."/>
            <person name="Albert R."/>
            <person name="Binder M."/>
            <person name="Bloem J."/>
            <person name="Labutti K."/>
            <person name="Salamov A."/>
            <person name="Andreopoulos B."/>
            <person name="Baker S."/>
            <person name="Barry K."/>
            <person name="Bills G."/>
            <person name="Bluhm B."/>
            <person name="Cannon C."/>
            <person name="Castanera R."/>
            <person name="Culley D."/>
            <person name="Daum C."/>
            <person name="Ezra D."/>
            <person name="Gonzalez J."/>
            <person name="Henrissat B."/>
            <person name="Kuo A."/>
            <person name="Liang C."/>
            <person name="Lipzen A."/>
            <person name="Lutzoni F."/>
            <person name="Magnuson J."/>
            <person name="Mondo S."/>
            <person name="Nolan M."/>
            <person name="Ohm R."/>
            <person name="Pangilinan J."/>
            <person name="Park H.-J."/>
            <person name="Ramirez L."/>
            <person name="Alfaro M."/>
            <person name="Sun H."/>
            <person name="Tritt A."/>
            <person name="Yoshinaga Y."/>
            <person name="Zwiers L.-H."/>
            <person name="Turgeon B."/>
            <person name="Goodwin S."/>
            <person name="Spatafora J."/>
            <person name="Crous P."/>
            <person name="Grigoriev I."/>
        </authorList>
    </citation>
    <scope>NUCLEOTIDE SEQUENCE</scope>
    <source>
        <strain evidence="1">CBS 175.79</strain>
    </source>
</reference>
<evidence type="ECO:0000313" key="1">
    <source>
        <dbReference type="EMBL" id="KAF2018197.1"/>
    </source>
</evidence>
<protein>
    <submittedName>
        <fullName evidence="1">Uncharacterized protein</fullName>
    </submittedName>
</protein>
<keyword evidence="2" id="KW-1185">Reference proteome</keyword>
<accession>A0A6A5XZF9</accession>